<reference evidence="3" key="2">
    <citation type="submission" date="2021-01" db="UniProtKB">
        <authorList>
            <consortium name="EnsemblPlants"/>
        </authorList>
    </citation>
    <scope>IDENTIFICATION</scope>
</reference>
<dbReference type="Proteomes" id="UP000594261">
    <property type="component" value="Chromosome 4"/>
</dbReference>
<name>A0A7N2LFM1_QUELO</name>
<organism evidence="3 4">
    <name type="scientific">Quercus lobata</name>
    <name type="common">Valley oak</name>
    <dbReference type="NCBI Taxonomy" id="97700"/>
    <lineage>
        <taxon>Eukaryota</taxon>
        <taxon>Viridiplantae</taxon>
        <taxon>Streptophyta</taxon>
        <taxon>Embryophyta</taxon>
        <taxon>Tracheophyta</taxon>
        <taxon>Spermatophyta</taxon>
        <taxon>Magnoliopsida</taxon>
        <taxon>eudicotyledons</taxon>
        <taxon>Gunneridae</taxon>
        <taxon>Pentapetalae</taxon>
        <taxon>rosids</taxon>
        <taxon>fabids</taxon>
        <taxon>Fagales</taxon>
        <taxon>Fagaceae</taxon>
        <taxon>Quercus</taxon>
    </lineage>
</organism>
<dbReference type="AlphaFoldDB" id="A0A7N2LFM1"/>
<evidence type="ECO:0000313" key="3">
    <source>
        <dbReference type="EnsemblPlants" id="QL04p044657:mrna"/>
    </source>
</evidence>
<evidence type="ECO:0000259" key="2">
    <source>
        <dbReference type="Pfam" id="PF14111"/>
    </source>
</evidence>
<protein>
    <recommendedName>
        <fullName evidence="2">DUF4283 domain-containing protein</fullName>
    </recommendedName>
</protein>
<dbReference type="Pfam" id="PF14111">
    <property type="entry name" value="DUF4283"/>
    <property type="match status" value="1"/>
</dbReference>
<keyword evidence="4" id="KW-1185">Reference proteome</keyword>
<dbReference type="PANTHER" id="PTHR31286:SF167">
    <property type="entry name" value="OS09G0268800 PROTEIN"/>
    <property type="match status" value="1"/>
</dbReference>
<proteinExistence type="predicted"/>
<accession>A0A7N2LFM1</accession>
<dbReference type="InParanoid" id="A0A7N2LFM1"/>
<evidence type="ECO:0000256" key="1">
    <source>
        <dbReference type="SAM" id="MobiDB-lite"/>
    </source>
</evidence>
<feature type="region of interest" description="Disordered" evidence="1">
    <location>
        <begin position="201"/>
        <end position="221"/>
    </location>
</feature>
<dbReference type="EnsemblPlants" id="QL04p044657:mrna">
    <property type="protein sequence ID" value="QL04p044657:mrna"/>
    <property type="gene ID" value="QL04p044657"/>
</dbReference>
<feature type="domain" description="DUF4283" evidence="2">
    <location>
        <begin position="4"/>
        <end position="75"/>
    </location>
</feature>
<dbReference type="InterPro" id="IPR025558">
    <property type="entry name" value="DUF4283"/>
</dbReference>
<reference evidence="3 4" key="1">
    <citation type="journal article" date="2016" name="G3 (Bethesda)">
        <title>First Draft Assembly and Annotation of the Genome of a California Endemic Oak Quercus lobata Nee (Fagaceae).</title>
        <authorList>
            <person name="Sork V.L."/>
            <person name="Fitz-Gibbon S.T."/>
            <person name="Puiu D."/>
            <person name="Crepeau M."/>
            <person name="Gugger P.F."/>
            <person name="Sherman R."/>
            <person name="Stevens K."/>
            <person name="Langley C.H."/>
            <person name="Pellegrini M."/>
            <person name="Salzberg S.L."/>
        </authorList>
    </citation>
    <scope>NUCLEOTIDE SEQUENCE [LARGE SCALE GENOMIC DNA]</scope>
    <source>
        <strain evidence="3 4">cv. SW786</strain>
    </source>
</reference>
<dbReference type="InterPro" id="IPR040256">
    <property type="entry name" value="At4g02000-like"/>
</dbReference>
<dbReference type="EMBL" id="LRBV02000004">
    <property type="status" value="NOT_ANNOTATED_CDS"/>
    <property type="molecule type" value="Genomic_DNA"/>
</dbReference>
<sequence length="221" mass="25158">MVAAKFLTSHFLNREAVARTFRQIWRSSNGFKIRHLGDQLAHFVLDNSNDEDKIISNQRWSFDKHLVVLERYESDNPIRELAFTQAAFWVQVHDIPIRYMTRKVAESICETIGEVSRSIGAVDDDEGLFIQFSTVSKRTLTEAQQQFGPNLRALPYQSTGKSVIFVPGYYERDPVHLQVNYSKEVDASAIRVEKVASTAVDSSDMETEDFGEGTNDGNFLN</sequence>
<evidence type="ECO:0000313" key="4">
    <source>
        <dbReference type="Proteomes" id="UP000594261"/>
    </source>
</evidence>
<dbReference type="PANTHER" id="PTHR31286">
    <property type="entry name" value="GLYCINE-RICH CELL WALL STRUCTURAL PROTEIN 1.8-LIKE"/>
    <property type="match status" value="1"/>
</dbReference>
<dbReference type="Gramene" id="QL04p044657:mrna">
    <property type="protein sequence ID" value="QL04p044657:mrna"/>
    <property type="gene ID" value="QL04p044657"/>
</dbReference>